<comment type="caution">
    <text evidence="4">The sequence shown here is derived from an EMBL/GenBank/DDBJ whole genome shotgun (WGS) entry which is preliminary data.</text>
</comment>
<accession>A0A7C3N744</accession>
<dbReference type="InterPro" id="IPR054828">
    <property type="entry name" value="Vit_B12_bind_prot"/>
</dbReference>
<dbReference type="EMBL" id="DSTT01000005">
    <property type="protein sequence ID" value="HFK24079.1"/>
    <property type="molecule type" value="Genomic_DNA"/>
</dbReference>
<evidence type="ECO:0000313" key="4">
    <source>
        <dbReference type="EMBL" id="HFK24079.1"/>
    </source>
</evidence>
<keyword evidence="2" id="KW-0472">Membrane</keyword>
<feature type="domain" description="Fe/B12 periplasmic-binding" evidence="3">
    <location>
        <begin position="56"/>
        <end position="294"/>
    </location>
</feature>
<keyword evidence="2" id="KW-0812">Transmembrane</keyword>
<dbReference type="Gene3D" id="3.40.50.1980">
    <property type="entry name" value="Nitrogenase molybdenum iron protein domain"/>
    <property type="match status" value="2"/>
</dbReference>
<feature type="transmembrane region" description="Helical" evidence="2">
    <location>
        <begin position="40"/>
        <end position="58"/>
    </location>
</feature>
<dbReference type="InterPro" id="IPR050902">
    <property type="entry name" value="ABC_Transporter_SBP"/>
</dbReference>
<dbReference type="NCBIfam" id="NF038402">
    <property type="entry name" value="TroA_like"/>
    <property type="match status" value="1"/>
</dbReference>
<reference evidence="4" key="1">
    <citation type="journal article" date="2020" name="mSystems">
        <title>Genome- and Community-Level Interaction Insights into Carbon Utilization and Element Cycling Functions of Hydrothermarchaeota in Hydrothermal Sediment.</title>
        <authorList>
            <person name="Zhou Z."/>
            <person name="Liu Y."/>
            <person name="Xu W."/>
            <person name="Pan J."/>
            <person name="Luo Z.H."/>
            <person name="Li M."/>
        </authorList>
    </citation>
    <scope>NUCLEOTIDE SEQUENCE [LARGE SCALE GENOMIC DNA]</scope>
    <source>
        <strain evidence="4">SpSt-464</strain>
    </source>
</reference>
<gene>
    <name evidence="4" type="ORF">ENS15_05450</name>
</gene>
<organism evidence="4">
    <name type="scientific">candidate division WOR-3 bacterium</name>
    <dbReference type="NCBI Taxonomy" id="2052148"/>
    <lineage>
        <taxon>Bacteria</taxon>
        <taxon>Bacteria division WOR-3</taxon>
    </lineage>
</organism>
<evidence type="ECO:0000256" key="1">
    <source>
        <dbReference type="ARBA" id="ARBA00022729"/>
    </source>
</evidence>
<dbReference type="AlphaFoldDB" id="A0A7C3N744"/>
<dbReference type="InterPro" id="IPR002491">
    <property type="entry name" value="ABC_transptr_periplasmic_BD"/>
</dbReference>
<keyword evidence="1" id="KW-0732">Signal</keyword>
<protein>
    <recommendedName>
        <fullName evidence="3">Fe/B12 periplasmic-binding domain-containing protein</fullName>
    </recommendedName>
</protein>
<dbReference type="PANTHER" id="PTHR30535">
    <property type="entry name" value="VITAMIN B12-BINDING PROTEIN"/>
    <property type="match status" value="1"/>
</dbReference>
<evidence type="ECO:0000256" key="2">
    <source>
        <dbReference type="SAM" id="Phobius"/>
    </source>
</evidence>
<proteinExistence type="predicted"/>
<dbReference type="PROSITE" id="PS50983">
    <property type="entry name" value="FE_B12_PBP"/>
    <property type="match status" value="1"/>
</dbReference>
<name>A0A7C3N744_UNCW3</name>
<dbReference type="PANTHER" id="PTHR30535:SF34">
    <property type="entry name" value="MOLYBDATE-BINDING PROTEIN MOLA"/>
    <property type="match status" value="1"/>
</dbReference>
<dbReference type="GO" id="GO:0071281">
    <property type="term" value="P:cellular response to iron ion"/>
    <property type="evidence" value="ECO:0007669"/>
    <property type="project" value="TreeGrafter"/>
</dbReference>
<sequence length="294" mass="34424">MKKVTELLKMGNIDSKLHSNLYTLREVILKRNSMERLKNFSFIFLFFISNFLNAQRIISFAPNITETLFFLSYDRYLVGRTSFCNYPKNTEKIEIAGSFIDIDYEKVVSLKPDIVFFSGNLTDKSEKFLKEKNIKYYDIKMEKIDDITKGIDSIIKIVGKDYDTSKVEKIRNKILGIKKLGKDQKVLIEVSEKPFIIATSSSYIGSILKLFGFKIFEDEKPYINFSYENILSFKPDIVIFMHSFKNGKDKYSILKNFDKIKFVFLDDEKIDIFSRSGPRVIDAIDIIERDFCER</sequence>
<evidence type="ECO:0000259" key="3">
    <source>
        <dbReference type="PROSITE" id="PS50983"/>
    </source>
</evidence>
<dbReference type="Pfam" id="PF01497">
    <property type="entry name" value="Peripla_BP_2"/>
    <property type="match status" value="1"/>
</dbReference>
<dbReference type="SUPFAM" id="SSF53807">
    <property type="entry name" value="Helical backbone' metal receptor"/>
    <property type="match status" value="1"/>
</dbReference>
<keyword evidence="2" id="KW-1133">Transmembrane helix</keyword>